<accession>A0A1S9PEV3</accession>
<evidence type="ECO:0000256" key="1">
    <source>
        <dbReference type="ARBA" id="ARBA00022679"/>
    </source>
</evidence>
<keyword evidence="5" id="KW-1185">Reference proteome</keyword>
<protein>
    <recommendedName>
        <fullName evidence="6">Glycosyl transferase family 1</fullName>
    </recommendedName>
</protein>
<dbReference type="CDD" id="cd03809">
    <property type="entry name" value="GT4_MtfB-like"/>
    <property type="match status" value="1"/>
</dbReference>
<gene>
    <name evidence="4" type="ORF">BC343_04590</name>
</gene>
<sequence length="354" mass="39929">MLILNSRFLTQNLTGVQRYAYELFKQINKHSSGVEYVLPNEAVLDKYALPFGLPLRKTGKYKSHIWEQVDLPAYLKGLGSPLLLNLCNTAPLFYKNQIVTVHDIAYLRGNWHSRAFKTYYKFVIPRVIKNSRHVITVSEFSKQELIDTYKVPSDKISVVYNAPFIDVDAGATINLNLKTPYILSVGSIDPRKNLKRLIQAFVNLKQPGITLYLTGTYNSNFKADKELDALITAHSEQIVFLGYRTDAELVYLYQNALCFAYPSLYEGFGLPPIEAMANNCPVITSNISALPEVCGDAALYCDPFDVADISNKLAAMINSPQMREDLILKGADNAKRFSWELSGKLLMDVVNKYL</sequence>
<dbReference type="InterPro" id="IPR001296">
    <property type="entry name" value="Glyco_trans_1"/>
</dbReference>
<dbReference type="SUPFAM" id="SSF53756">
    <property type="entry name" value="UDP-Glycosyltransferase/glycogen phosphorylase"/>
    <property type="match status" value="1"/>
</dbReference>
<dbReference type="EMBL" id="MBTF01000012">
    <property type="protein sequence ID" value="OOQ59464.1"/>
    <property type="molecule type" value="Genomic_DNA"/>
</dbReference>
<comment type="caution">
    <text evidence="4">The sequence shown here is derived from an EMBL/GenBank/DDBJ whole genome shotgun (WGS) entry which is preliminary data.</text>
</comment>
<feature type="domain" description="Glycosyltransferase subfamily 4-like N-terminal" evidence="3">
    <location>
        <begin position="15"/>
        <end position="161"/>
    </location>
</feature>
<dbReference type="InterPro" id="IPR028098">
    <property type="entry name" value="Glyco_trans_4-like_N"/>
</dbReference>
<dbReference type="STRING" id="1792845.BC343_04590"/>
<evidence type="ECO:0000313" key="5">
    <source>
        <dbReference type="Proteomes" id="UP000189739"/>
    </source>
</evidence>
<dbReference type="GO" id="GO:0016757">
    <property type="term" value="F:glycosyltransferase activity"/>
    <property type="evidence" value="ECO:0007669"/>
    <property type="project" value="InterPro"/>
</dbReference>
<organism evidence="4 5">
    <name type="scientific">Mucilaginibacter pedocola</name>
    <dbReference type="NCBI Taxonomy" id="1792845"/>
    <lineage>
        <taxon>Bacteria</taxon>
        <taxon>Pseudomonadati</taxon>
        <taxon>Bacteroidota</taxon>
        <taxon>Sphingobacteriia</taxon>
        <taxon>Sphingobacteriales</taxon>
        <taxon>Sphingobacteriaceae</taxon>
        <taxon>Mucilaginibacter</taxon>
    </lineage>
</organism>
<dbReference type="RefSeq" id="WP_078348194.1">
    <property type="nucleotide sequence ID" value="NZ_MBTF01000012.1"/>
</dbReference>
<keyword evidence="1" id="KW-0808">Transferase</keyword>
<feature type="domain" description="Glycosyl transferase family 1" evidence="2">
    <location>
        <begin position="174"/>
        <end position="328"/>
    </location>
</feature>
<dbReference type="OrthoDB" id="9801609at2"/>
<dbReference type="GO" id="GO:0009103">
    <property type="term" value="P:lipopolysaccharide biosynthetic process"/>
    <property type="evidence" value="ECO:0007669"/>
    <property type="project" value="TreeGrafter"/>
</dbReference>
<evidence type="ECO:0000259" key="3">
    <source>
        <dbReference type="Pfam" id="PF13439"/>
    </source>
</evidence>
<dbReference type="Pfam" id="PF13439">
    <property type="entry name" value="Glyco_transf_4"/>
    <property type="match status" value="1"/>
</dbReference>
<dbReference type="Pfam" id="PF00534">
    <property type="entry name" value="Glycos_transf_1"/>
    <property type="match status" value="1"/>
</dbReference>
<dbReference type="PANTHER" id="PTHR46401:SF2">
    <property type="entry name" value="GLYCOSYLTRANSFERASE WBBK-RELATED"/>
    <property type="match status" value="1"/>
</dbReference>
<dbReference type="PANTHER" id="PTHR46401">
    <property type="entry name" value="GLYCOSYLTRANSFERASE WBBK-RELATED"/>
    <property type="match status" value="1"/>
</dbReference>
<evidence type="ECO:0008006" key="6">
    <source>
        <dbReference type="Google" id="ProtNLM"/>
    </source>
</evidence>
<reference evidence="4 5" key="1">
    <citation type="submission" date="2016-07" db="EMBL/GenBank/DDBJ databases">
        <title>Genomic analysis of zinc-resistant bacterium Mucilaginibacter pedocola TBZ30.</title>
        <authorList>
            <person name="Huang J."/>
            <person name="Tang J."/>
        </authorList>
    </citation>
    <scope>NUCLEOTIDE SEQUENCE [LARGE SCALE GENOMIC DNA]</scope>
    <source>
        <strain evidence="4 5">TBZ30</strain>
    </source>
</reference>
<name>A0A1S9PEV3_9SPHI</name>
<dbReference type="AlphaFoldDB" id="A0A1S9PEV3"/>
<evidence type="ECO:0000313" key="4">
    <source>
        <dbReference type="EMBL" id="OOQ59464.1"/>
    </source>
</evidence>
<proteinExistence type="predicted"/>
<evidence type="ECO:0000259" key="2">
    <source>
        <dbReference type="Pfam" id="PF00534"/>
    </source>
</evidence>
<dbReference type="Gene3D" id="3.40.50.2000">
    <property type="entry name" value="Glycogen Phosphorylase B"/>
    <property type="match status" value="2"/>
</dbReference>
<dbReference type="Proteomes" id="UP000189739">
    <property type="component" value="Unassembled WGS sequence"/>
</dbReference>